<organism evidence="1 2">
    <name type="scientific">Nitrospina watsonii</name>
    <dbReference type="NCBI Taxonomy" id="1323948"/>
    <lineage>
        <taxon>Bacteria</taxon>
        <taxon>Pseudomonadati</taxon>
        <taxon>Nitrospinota/Tectimicrobiota group</taxon>
        <taxon>Nitrospinota</taxon>
        <taxon>Nitrospinia</taxon>
        <taxon>Nitrospinales</taxon>
        <taxon>Nitrospinaceae</taxon>
        <taxon>Nitrospina</taxon>
    </lineage>
</organism>
<proteinExistence type="predicted"/>
<reference evidence="1 2" key="1">
    <citation type="submission" date="2022-09" db="EMBL/GenBank/DDBJ databases">
        <authorList>
            <person name="Kop L."/>
        </authorList>
    </citation>
    <scope>NUCLEOTIDE SEQUENCE [LARGE SCALE GENOMIC DNA]</scope>
    <source>
        <strain evidence="1 2">347</strain>
    </source>
</reference>
<sequence length="51" mass="5915">MRGFLIWGLLSACCWCITCSATSFSRKIKTMAAKKIETKNYNVYNSYRLNQ</sequence>
<dbReference type="EMBL" id="OX336137">
    <property type="protein sequence ID" value="CAI2717886.1"/>
    <property type="molecule type" value="Genomic_DNA"/>
</dbReference>
<dbReference type="Proteomes" id="UP001157733">
    <property type="component" value="Chromosome"/>
</dbReference>
<name>A0ABM9HCP1_9BACT</name>
<evidence type="ECO:0000313" key="2">
    <source>
        <dbReference type="Proteomes" id="UP001157733"/>
    </source>
</evidence>
<accession>A0ABM9HCP1</accession>
<gene>
    <name evidence="1" type="ORF">NSPWAT_1027</name>
</gene>
<protein>
    <submittedName>
        <fullName evidence="1">Uncharacterized protein</fullName>
    </submittedName>
</protein>
<evidence type="ECO:0000313" key="1">
    <source>
        <dbReference type="EMBL" id="CAI2717886.1"/>
    </source>
</evidence>
<keyword evidence="2" id="KW-1185">Reference proteome</keyword>